<evidence type="ECO:0000256" key="2">
    <source>
        <dbReference type="SAM" id="Phobius"/>
    </source>
</evidence>
<gene>
    <name evidence="3" type="ORF">NCTC12967_00367</name>
</gene>
<dbReference type="Proteomes" id="UP000273044">
    <property type="component" value="Chromosome"/>
</dbReference>
<evidence type="ECO:0000313" key="3">
    <source>
        <dbReference type="EMBL" id="VEH69103.1"/>
    </source>
</evidence>
<feature type="transmembrane region" description="Helical" evidence="2">
    <location>
        <begin position="133"/>
        <end position="158"/>
    </location>
</feature>
<reference evidence="3 4" key="1">
    <citation type="submission" date="2018-12" db="EMBL/GenBank/DDBJ databases">
        <authorList>
            <consortium name="Pathogen Informatics"/>
        </authorList>
    </citation>
    <scope>NUCLEOTIDE SEQUENCE [LARGE SCALE GENOMIC DNA]</scope>
    <source>
        <strain evidence="3 4">NCTC12967</strain>
    </source>
</reference>
<feature type="transmembrane region" description="Helical" evidence="2">
    <location>
        <begin position="32"/>
        <end position="52"/>
    </location>
</feature>
<protein>
    <submittedName>
        <fullName evidence="3">Uncharacterized protein</fullName>
    </submittedName>
</protein>
<feature type="transmembrane region" description="Helical" evidence="2">
    <location>
        <begin position="104"/>
        <end position="121"/>
    </location>
</feature>
<accession>A0A3S4UT10</accession>
<dbReference type="AlphaFoldDB" id="A0A3S4UT10"/>
<dbReference type="EMBL" id="LR134406">
    <property type="protein sequence ID" value="VEH69103.1"/>
    <property type="molecule type" value="Genomic_DNA"/>
</dbReference>
<evidence type="ECO:0000313" key="4">
    <source>
        <dbReference type="Proteomes" id="UP000273044"/>
    </source>
</evidence>
<feature type="region of interest" description="Disordered" evidence="1">
    <location>
        <begin position="598"/>
        <end position="620"/>
    </location>
</feature>
<proteinExistence type="predicted"/>
<organism evidence="3 4">
    <name type="scientific">Arachnia propionica</name>
    <dbReference type="NCBI Taxonomy" id="1750"/>
    <lineage>
        <taxon>Bacteria</taxon>
        <taxon>Bacillati</taxon>
        <taxon>Actinomycetota</taxon>
        <taxon>Actinomycetes</taxon>
        <taxon>Propionibacteriales</taxon>
        <taxon>Propionibacteriaceae</taxon>
        <taxon>Arachnia</taxon>
    </lineage>
</organism>
<sequence>MKYMSQTSDDIIDTDADDIPIAANRRVLVLRALRIGGLIAALPSTVLAVVWWNSFPLPHDLLRSFLQLLLPLPALWVASALVRKVYLWFDNKFARRIWRGARKFFASLVAVYTIALTGWHVHRWGHFYADFSFSIIVLLTLAALTVALGLSTAVDLWLRGIRDQRDVLPGEPDDPARFRPFRPDANDEDDSGSSQRRGHRYWGRRFIALLAPALALTLALLLVHDTSNPVIQTTAHTPDGPLPTRPTRIGSRIAWEKDVPGLLDIAAGVTGPLILTPEGLTAVNPADGSTLWSYHRTGAQYVSLREGMWYNMFGPGRYRSYLLTNPNGRYVAFRIDAPDGLEQGGKEIRDGILTIIIDTATGQVTSERLTEAYSTLQLTDTAFFDGRTAYNLSDGQARWTLEAGETEGDKFFTGPAGHNSFVLSMRIEPFSGQQKVYDLIVASDKDPSQKTKVPNFPEADENPDDVPVSINGWTVQYAEKVDDPDHYTARQVQAVSFDSLAGLEDAPAVDLGKTFGPNVVASHASGTVALYPEDKYDPADTAQQVGTVFDPATRTVTPASGCAGPVAVRLGITRVADGGAVSRALAIRPCDGSDGLTLPVVPGPFRPPTTTERSAPRQLSKRSQQEQIATMMNVPGVTLVVFNPEGEIKANGTSDIDRKYPYHLYALAGDAS</sequence>
<keyword evidence="4" id="KW-1185">Reference proteome</keyword>
<keyword evidence="2" id="KW-0812">Transmembrane</keyword>
<feature type="region of interest" description="Disordered" evidence="1">
    <location>
        <begin position="168"/>
        <end position="197"/>
    </location>
</feature>
<evidence type="ECO:0000256" key="1">
    <source>
        <dbReference type="SAM" id="MobiDB-lite"/>
    </source>
</evidence>
<feature type="transmembrane region" description="Helical" evidence="2">
    <location>
        <begin position="206"/>
        <end position="224"/>
    </location>
</feature>
<name>A0A3S4UT10_9ACTN</name>
<keyword evidence="2" id="KW-0472">Membrane</keyword>
<feature type="region of interest" description="Disordered" evidence="1">
    <location>
        <begin position="446"/>
        <end position="467"/>
    </location>
</feature>
<keyword evidence="2" id="KW-1133">Transmembrane helix</keyword>
<feature type="compositionally biased region" description="Basic and acidic residues" evidence="1">
    <location>
        <begin position="168"/>
        <end position="185"/>
    </location>
</feature>
<feature type="transmembrane region" description="Helical" evidence="2">
    <location>
        <begin position="64"/>
        <end position="83"/>
    </location>
</feature>